<keyword evidence="2" id="KW-1185">Reference proteome</keyword>
<dbReference type="RefSeq" id="WP_099246619.1">
    <property type="nucleotide sequence ID" value="NZ_FXXP01000002.1"/>
</dbReference>
<dbReference type="OrthoDB" id="7867799at2"/>
<protein>
    <recommendedName>
        <fullName evidence="3">DUF1127 domain-containing protein</fullName>
    </recommendedName>
</protein>
<dbReference type="Proteomes" id="UP000225972">
    <property type="component" value="Unassembled WGS sequence"/>
</dbReference>
<dbReference type="EMBL" id="FXXP01000002">
    <property type="protein sequence ID" value="SMX28927.1"/>
    <property type="molecule type" value="Genomic_DNA"/>
</dbReference>
<proteinExistence type="predicted"/>
<name>A0A238JFK3_9RHOB</name>
<evidence type="ECO:0000313" key="2">
    <source>
        <dbReference type="Proteomes" id="UP000225972"/>
    </source>
</evidence>
<reference evidence="2" key="1">
    <citation type="submission" date="2017-05" db="EMBL/GenBank/DDBJ databases">
        <authorList>
            <person name="Rodrigo-Torres L."/>
            <person name="Arahal R. D."/>
            <person name="Lucena T."/>
        </authorList>
    </citation>
    <scope>NUCLEOTIDE SEQUENCE [LARGE SCALE GENOMIC DNA]</scope>
    <source>
        <strain evidence="2">CECT 8649</strain>
    </source>
</reference>
<accession>A0A238JFK3</accession>
<evidence type="ECO:0008006" key="3">
    <source>
        <dbReference type="Google" id="ProtNLM"/>
    </source>
</evidence>
<dbReference type="AlphaFoldDB" id="A0A238JFK3"/>
<evidence type="ECO:0000313" key="1">
    <source>
        <dbReference type="EMBL" id="SMX28927.1"/>
    </source>
</evidence>
<organism evidence="1 2">
    <name type="scientific">Pelagimonas phthalicica</name>
    <dbReference type="NCBI Taxonomy" id="1037362"/>
    <lineage>
        <taxon>Bacteria</taxon>
        <taxon>Pseudomonadati</taxon>
        <taxon>Pseudomonadota</taxon>
        <taxon>Alphaproteobacteria</taxon>
        <taxon>Rhodobacterales</taxon>
        <taxon>Roseobacteraceae</taxon>
        <taxon>Pelagimonas</taxon>
    </lineage>
</organism>
<gene>
    <name evidence="1" type="ORF">TRP8649_03054</name>
</gene>
<sequence length="71" mass="7957">MAYFDPSFERSTGLRNTLGRMATRLFETPFDARQRRLAARVADLRALSDAELAARGLQRQDILFHVFGGGA</sequence>